<evidence type="ECO:0000313" key="2">
    <source>
        <dbReference type="EMBL" id="WIO45719.1"/>
    </source>
</evidence>
<sequence>MRKFRLNQRRVAIICAVILVGLSTVTVLRQKGVLFSAGQNGSANVHAEPAKKRATTEPQPKKKVEPAASKTQNSPVLQAKPETSVAPASEKKASEPQPEQPKQAAETRQPTANTTAPAAKQTQTAQTDNKKPVTSEKTTDTNAAKETGDTFAYTASAGSSYTLFAREAVSSVVANQQLQASTAQTLQAEVELANNAGSPLLDVGQAVTISRADVIAALQHAGVKIDAQKTQDSHGSNAQAAAASADYSAAANPGDSYTLHARAAIAKYLQANKQALSPEQRAAAESYIVSAAGAPALEVGQTVVINSKTIADAVARASSLSASEQAAWSQWATP</sequence>
<protein>
    <submittedName>
        <fullName evidence="2">Uncharacterized protein</fullName>
    </submittedName>
</protein>
<evidence type="ECO:0000313" key="3">
    <source>
        <dbReference type="Proteomes" id="UP001177295"/>
    </source>
</evidence>
<evidence type="ECO:0000256" key="1">
    <source>
        <dbReference type="SAM" id="MobiDB-lite"/>
    </source>
</evidence>
<keyword evidence="3" id="KW-1185">Reference proteome</keyword>
<dbReference type="Proteomes" id="UP001177295">
    <property type="component" value="Chromosome"/>
</dbReference>
<feature type="compositionally biased region" description="Basic and acidic residues" evidence="1">
    <location>
        <begin position="48"/>
        <end position="65"/>
    </location>
</feature>
<organism evidence="2 3">
    <name type="scientific">Candidatus Southlakia epibionticum</name>
    <dbReference type="NCBI Taxonomy" id="3043284"/>
    <lineage>
        <taxon>Bacteria</taxon>
        <taxon>Candidatus Saccharimonadota</taxon>
        <taxon>Candidatus Saccharimonadia</taxon>
        <taxon>Candidatus Saccharimonadales</taxon>
        <taxon>Candidatus Saccharimonadaceae</taxon>
        <taxon>Candidatus Southlakia</taxon>
    </lineage>
</organism>
<feature type="compositionally biased region" description="Low complexity" evidence="1">
    <location>
        <begin position="107"/>
        <end position="127"/>
    </location>
</feature>
<proteinExistence type="predicted"/>
<gene>
    <name evidence="2" type="ORF">SEML1_0077</name>
</gene>
<feature type="region of interest" description="Disordered" evidence="1">
    <location>
        <begin position="39"/>
        <end position="142"/>
    </location>
</feature>
<feature type="compositionally biased region" description="Basic and acidic residues" evidence="1">
    <location>
        <begin position="128"/>
        <end position="139"/>
    </location>
</feature>
<dbReference type="EMBL" id="CP124550">
    <property type="protein sequence ID" value="WIO45719.1"/>
    <property type="molecule type" value="Genomic_DNA"/>
</dbReference>
<reference evidence="2 3" key="1">
    <citation type="journal article" date="2023" name="Cell">
        <title>Genetic manipulation of Patescibacteria provides mechanistic insights into microbial dark matter and the epibiotic lifestyle.</title>
        <authorList>
            <person name="Wang Y."/>
            <person name="Gallagher L.A."/>
            <person name="Andrade P.A."/>
            <person name="Liu A."/>
            <person name="Humphreys I.R."/>
            <person name="Turkarslan S."/>
            <person name="Cutler K.J."/>
            <person name="Arrieta-Ortiz M.L."/>
            <person name="Li Y."/>
            <person name="Radey M.C."/>
            <person name="McLean J.S."/>
            <person name="Cong Q."/>
            <person name="Baker D."/>
            <person name="Baliga N.S."/>
            <person name="Peterson S.B."/>
            <person name="Mougous J.D."/>
        </authorList>
    </citation>
    <scope>NUCLEOTIDE SEQUENCE [LARGE SCALE GENOMIC DNA]</scope>
    <source>
        <strain evidence="2 3">ML1</strain>
    </source>
</reference>
<accession>A0ABY8WTH7</accession>
<name>A0ABY8WTH7_9BACT</name>